<reference evidence="2" key="1">
    <citation type="journal article" date="2022" name="Mol. Ecol. Resour.">
        <title>The genomes of chicory, endive, great burdock and yacon provide insights into Asteraceae palaeo-polyploidization history and plant inulin production.</title>
        <authorList>
            <person name="Fan W."/>
            <person name="Wang S."/>
            <person name="Wang H."/>
            <person name="Wang A."/>
            <person name="Jiang F."/>
            <person name="Liu H."/>
            <person name="Zhao H."/>
            <person name="Xu D."/>
            <person name="Zhang Y."/>
        </authorList>
    </citation>
    <scope>NUCLEOTIDE SEQUENCE [LARGE SCALE GENOMIC DNA]</scope>
    <source>
        <strain evidence="2">cv. Yunnan</strain>
    </source>
</reference>
<dbReference type="Proteomes" id="UP001056120">
    <property type="component" value="Linkage Group LG15"/>
</dbReference>
<accession>A0ACB9FYT4</accession>
<evidence type="ECO:0000313" key="1">
    <source>
        <dbReference type="EMBL" id="KAI3776121.1"/>
    </source>
</evidence>
<proteinExistence type="predicted"/>
<protein>
    <submittedName>
        <fullName evidence="1">Uncharacterized protein</fullName>
    </submittedName>
</protein>
<reference evidence="1 2" key="2">
    <citation type="journal article" date="2022" name="Mol. Ecol. Resour.">
        <title>The genomes of chicory, endive, great burdock and yacon provide insights into Asteraceae paleo-polyploidization history and plant inulin production.</title>
        <authorList>
            <person name="Fan W."/>
            <person name="Wang S."/>
            <person name="Wang H."/>
            <person name="Wang A."/>
            <person name="Jiang F."/>
            <person name="Liu H."/>
            <person name="Zhao H."/>
            <person name="Xu D."/>
            <person name="Zhang Y."/>
        </authorList>
    </citation>
    <scope>NUCLEOTIDE SEQUENCE [LARGE SCALE GENOMIC DNA]</scope>
    <source>
        <strain evidence="2">cv. Yunnan</strain>
        <tissue evidence="1">Leaves</tissue>
    </source>
</reference>
<dbReference type="EMBL" id="CM042032">
    <property type="protein sequence ID" value="KAI3776121.1"/>
    <property type="molecule type" value="Genomic_DNA"/>
</dbReference>
<name>A0ACB9FYT4_9ASTR</name>
<evidence type="ECO:0000313" key="2">
    <source>
        <dbReference type="Proteomes" id="UP001056120"/>
    </source>
</evidence>
<comment type="caution">
    <text evidence="1">The sequence shown here is derived from an EMBL/GenBank/DDBJ whole genome shotgun (WGS) entry which is preliminary data.</text>
</comment>
<sequence length="71" mass="8075">MFTALSSDATAMTWNWVIQSIAKFKKVDSSTLAGNYVPNRSRNKLVRVKLQLDSSLRNSGLLRIISMQRIF</sequence>
<keyword evidence="2" id="KW-1185">Reference proteome</keyword>
<gene>
    <name evidence="1" type="ORF">L1987_45884</name>
</gene>
<organism evidence="1 2">
    <name type="scientific">Smallanthus sonchifolius</name>
    <dbReference type="NCBI Taxonomy" id="185202"/>
    <lineage>
        <taxon>Eukaryota</taxon>
        <taxon>Viridiplantae</taxon>
        <taxon>Streptophyta</taxon>
        <taxon>Embryophyta</taxon>
        <taxon>Tracheophyta</taxon>
        <taxon>Spermatophyta</taxon>
        <taxon>Magnoliopsida</taxon>
        <taxon>eudicotyledons</taxon>
        <taxon>Gunneridae</taxon>
        <taxon>Pentapetalae</taxon>
        <taxon>asterids</taxon>
        <taxon>campanulids</taxon>
        <taxon>Asterales</taxon>
        <taxon>Asteraceae</taxon>
        <taxon>Asteroideae</taxon>
        <taxon>Heliantheae alliance</taxon>
        <taxon>Millerieae</taxon>
        <taxon>Smallanthus</taxon>
    </lineage>
</organism>